<gene>
    <name evidence="1" type="ORF">AMORRO_LOCUS8069</name>
</gene>
<reference evidence="1" key="1">
    <citation type="submission" date="2021-06" db="EMBL/GenBank/DDBJ databases">
        <authorList>
            <person name="Kallberg Y."/>
            <person name="Tangrot J."/>
            <person name="Rosling A."/>
        </authorList>
    </citation>
    <scope>NUCLEOTIDE SEQUENCE</scope>
    <source>
        <strain evidence="1">CL551</strain>
    </source>
</reference>
<dbReference type="EMBL" id="CAJVPV010006615">
    <property type="protein sequence ID" value="CAG8607561.1"/>
    <property type="molecule type" value="Genomic_DNA"/>
</dbReference>
<name>A0A9N9CPP9_9GLOM</name>
<keyword evidence="2" id="KW-1185">Reference proteome</keyword>
<accession>A0A9N9CPP9</accession>
<comment type="caution">
    <text evidence="1">The sequence shown here is derived from an EMBL/GenBank/DDBJ whole genome shotgun (WGS) entry which is preliminary data.</text>
</comment>
<dbReference type="AlphaFoldDB" id="A0A9N9CPP9"/>
<sequence>MERGSASQMNLLNILDRVSMRIQIKGSSCEYVGMYQVFTSNTGLRGLYDYGDIPYYEKFYKAIERRFNFIIEYRKIRDDSVRVCDVQCTYCKIQRIFHKGSREKFQKFEFDIEFDGKITWDCALEIVRKLNRKRKLLRLNNKIIWREDFNDDNRYMVEDGDELHLDFIVYPEILEEFNRDE</sequence>
<protein>
    <submittedName>
        <fullName evidence="1">5837_t:CDS:1</fullName>
    </submittedName>
</protein>
<dbReference type="Proteomes" id="UP000789342">
    <property type="component" value="Unassembled WGS sequence"/>
</dbReference>
<evidence type="ECO:0000313" key="2">
    <source>
        <dbReference type="Proteomes" id="UP000789342"/>
    </source>
</evidence>
<organism evidence="1 2">
    <name type="scientific">Acaulospora morrowiae</name>
    <dbReference type="NCBI Taxonomy" id="94023"/>
    <lineage>
        <taxon>Eukaryota</taxon>
        <taxon>Fungi</taxon>
        <taxon>Fungi incertae sedis</taxon>
        <taxon>Mucoromycota</taxon>
        <taxon>Glomeromycotina</taxon>
        <taxon>Glomeromycetes</taxon>
        <taxon>Diversisporales</taxon>
        <taxon>Acaulosporaceae</taxon>
        <taxon>Acaulospora</taxon>
    </lineage>
</organism>
<dbReference type="OrthoDB" id="2437749at2759"/>
<proteinExistence type="predicted"/>
<evidence type="ECO:0000313" key="1">
    <source>
        <dbReference type="EMBL" id="CAG8607561.1"/>
    </source>
</evidence>